<protein>
    <submittedName>
        <fullName evidence="1">Uncharacterized protein</fullName>
    </submittedName>
</protein>
<accession>F0S7B1</accession>
<organism evidence="1 2">
    <name type="scientific">Pseudopedobacter saltans (strain ATCC 51119 / DSM 12145 / JCM 21818 / CCUG 39354 / LMG 10337 / NBRC 100064 / NCIMB 13643)</name>
    <name type="common">Pedobacter saltans</name>
    <dbReference type="NCBI Taxonomy" id="762903"/>
    <lineage>
        <taxon>Bacteria</taxon>
        <taxon>Pseudomonadati</taxon>
        <taxon>Bacteroidota</taxon>
        <taxon>Sphingobacteriia</taxon>
        <taxon>Sphingobacteriales</taxon>
        <taxon>Sphingobacteriaceae</taxon>
        <taxon>Pseudopedobacter</taxon>
    </lineage>
</organism>
<dbReference type="EMBL" id="CP002545">
    <property type="protein sequence ID" value="ADY51136.1"/>
    <property type="molecule type" value="Genomic_DNA"/>
</dbReference>
<keyword evidence="2" id="KW-1185">Reference proteome</keyword>
<dbReference type="OrthoDB" id="9799749at2"/>
<dbReference type="HOGENOM" id="CLU_782713_0_0_10"/>
<name>F0S7B1_PSESL</name>
<dbReference type="Proteomes" id="UP000000310">
    <property type="component" value="Chromosome"/>
</dbReference>
<evidence type="ECO:0000313" key="1">
    <source>
        <dbReference type="EMBL" id="ADY51136.1"/>
    </source>
</evidence>
<reference evidence="2" key="2">
    <citation type="submission" date="2011-02" db="EMBL/GenBank/DDBJ databases">
        <title>The complete genome of Pedobacter saltans DSM 12145.</title>
        <authorList>
            <consortium name="US DOE Joint Genome Institute (JGI-PGF)"/>
            <person name="Lucas S."/>
            <person name="Copeland A."/>
            <person name="Lapidus A."/>
            <person name="Bruce D."/>
            <person name="Goodwin L."/>
            <person name="Pitluck S."/>
            <person name="Kyrpides N."/>
            <person name="Mavromatis K."/>
            <person name="Pagani I."/>
            <person name="Ivanova N."/>
            <person name="Ovchinnikova G."/>
            <person name="Lu M."/>
            <person name="Detter J.C."/>
            <person name="Han C."/>
            <person name="Land M."/>
            <person name="Hauser L."/>
            <person name="Markowitz V."/>
            <person name="Cheng J.-F."/>
            <person name="Hugenholtz P."/>
            <person name="Woyke T."/>
            <person name="Wu D."/>
            <person name="Tindall B."/>
            <person name="Pomrenke H.G."/>
            <person name="Brambilla E."/>
            <person name="Klenk H.-P."/>
            <person name="Eisen J.A."/>
        </authorList>
    </citation>
    <scope>NUCLEOTIDE SEQUENCE [LARGE SCALE GENOMIC DNA]</scope>
    <source>
        <strain evidence="2">ATCC 51119 / DSM 12145 / JCM 21818 / LMG 10337 / NBRC 100064 / NCIMB 13643</strain>
    </source>
</reference>
<evidence type="ECO:0000313" key="2">
    <source>
        <dbReference type="Proteomes" id="UP000000310"/>
    </source>
</evidence>
<dbReference type="RefSeq" id="WP_013631639.1">
    <property type="nucleotide sequence ID" value="NC_015177.1"/>
</dbReference>
<sequence>MKLSDNTNSIEITPSKTVALSVLKNREYQIQLRGVNNSVNKFLEKYTFTRLNKIAKEEFIFTLQGIGANGNYFKDREEAQYFYESIIRLAEKTNLTSIKLREKNIDDILFILLTYTSEINQIEHTKSQWAYLDELIELYLQLSKRKVNLNHELVSEYDKEIYKENPFENMSNSNKSEFITEELVRVEARMVPPKNNFIYIPNDFEIALKPRECDKGKLAEDIKIPARLSKYIYAELFKEIVEQHKEHNTKFFKMLSSGDINISDIENRTTYKKYARKNLALYNLIERINKYLVSSTMLNSTDIDRYAFIYDLVSLFNIHCWKGAVDRKGRYLRIRDVIRDNAPDSNSGETQLFK</sequence>
<dbReference type="KEGG" id="psn:Pedsa_0557"/>
<gene>
    <name evidence="1" type="ordered locus">Pedsa_0557</name>
</gene>
<dbReference type="AlphaFoldDB" id="F0S7B1"/>
<reference evidence="1 2" key="1">
    <citation type="journal article" date="2011" name="Stand. Genomic Sci.">
        <title>Complete genome sequence of the gliding, heparinolytic Pedobacter saltans type strain (113).</title>
        <authorList>
            <person name="Liolios K."/>
            <person name="Sikorski J."/>
            <person name="Lu M."/>
            <person name="Nolan M."/>
            <person name="Lapidus A."/>
            <person name="Lucas S."/>
            <person name="Hammon N."/>
            <person name="Deshpande S."/>
            <person name="Cheng J.F."/>
            <person name="Tapia R."/>
            <person name="Han C."/>
            <person name="Goodwin L."/>
            <person name="Pitluck S."/>
            <person name="Huntemann M."/>
            <person name="Ivanova N."/>
            <person name="Pagani I."/>
            <person name="Mavromatis K."/>
            <person name="Ovchinikova G."/>
            <person name="Pati A."/>
            <person name="Chen A."/>
            <person name="Palaniappan K."/>
            <person name="Land M."/>
            <person name="Hauser L."/>
            <person name="Brambilla E.M."/>
            <person name="Kotsyurbenko O."/>
            <person name="Rohde M."/>
            <person name="Tindall B.J."/>
            <person name="Abt B."/>
            <person name="Goker M."/>
            <person name="Detter J.C."/>
            <person name="Woyke T."/>
            <person name="Bristow J."/>
            <person name="Eisen J.A."/>
            <person name="Markowitz V."/>
            <person name="Hugenholtz P."/>
            <person name="Klenk H.P."/>
            <person name="Kyrpides N.C."/>
        </authorList>
    </citation>
    <scope>NUCLEOTIDE SEQUENCE [LARGE SCALE GENOMIC DNA]</scope>
    <source>
        <strain evidence="2">ATCC 51119 / DSM 12145 / JCM 21818 / LMG 10337 / NBRC 100064 / NCIMB 13643</strain>
    </source>
</reference>
<proteinExistence type="predicted"/>